<protein>
    <submittedName>
        <fullName evidence="2">Uncharacterized protein</fullName>
    </submittedName>
</protein>
<dbReference type="EMBL" id="CP035928">
    <property type="protein sequence ID" value="QEP34762.1"/>
    <property type="molecule type" value="Genomic_DNA"/>
</dbReference>
<keyword evidence="3" id="KW-1185">Reference proteome</keyword>
<evidence type="ECO:0000256" key="1">
    <source>
        <dbReference type="SAM" id="MobiDB-lite"/>
    </source>
</evidence>
<gene>
    <name evidence="2" type="ORF">APAC_1666</name>
</gene>
<dbReference type="Proteomes" id="UP000322726">
    <property type="component" value="Chromosome"/>
</dbReference>
<reference evidence="3" key="1">
    <citation type="submission" date="2019-09" db="EMBL/GenBank/DDBJ databases">
        <title>Complete genome sequencing of four Arcobacter species reveals a diverse suite of mobile elements.</title>
        <authorList>
            <person name="On S.L.W."/>
            <person name="Miller W.G."/>
            <person name="Biggs P."/>
            <person name="Cornelius A."/>
            <person name="Vandamme P."/>
        </authorList>
    </citation>
    <scope>NUCLEOTIDE SEQUENCE [LARGE SCALE GENOMIC DNA]</scope>
    <source>
        <strain evidence="3">LMG 26638</strain>
    </source>
</reference>
<feature type="region of interest" description="Disordered" evidence="1">
    <location>
        <begin position="1"/>
        <end position="30"/>
    </location>
</feature>
<dbReference type="KEGG" id="apai:APAC_1666"/>
<organism evidence="2 3">
    <name type="scientific">Malaciobacter pacificus</name>
    <dbReference type="NCBI Taxonomy" id="1080223"/>
    <lineage>
        <taxon>Bacteria</taxon>
        <taxon>Pseudomonadati</taxon>
        <taxon>Campylobacterota</taxon>
        <taxon>Epsilonproteobacteria</taxon>
        <taxon>Campylobacterales</taxon>
        <taxon>Arcobacteraceae</taxon>
        <taxon>Malaciobacter</taxon>
    </lineage>
</organism>
<dbReference type="AlphaFoldDB" id="A0A5C2HEF2"/>
<feature type="compositionally biased region" description="Polar residues" evidence="1">
    <location>
        <begin position="1"/>
        <end position="10"/>
    </location>
</feature>
<evidence type="ECO:0000313" key="3">
    <source>
        <dbReference type="Proteomes" id="UP000322726"/>
    </source>
</evidence>
<name>A0A5C2HEF2_9BACT</name>
<evidence type="ECO:0000313" key="2">
    <source>
        <dbReference type="EMBL" id="QEP34762.1"/>
    </source>
</evidence>
<feature type="compositionally biased region" description="Basic residues" evidence="1">
    <location>
        <begin position="11"/>
        <end position="24"/>
    </location>
</feature>
<sequence length="53" mass="6219">MLIIDNNLNYKKQKRKKGDKKKAKKGDSPLFSHFSLSRRVPFSIKYFSTQTLS</sequence>
<reference evidence="2 3" key="3">
    <citation type="submission" date="2019-09" db="EMBL/GenBank/DDBJ databases">
        <title>Taxonomic note: a critical rebuttal of the proposed division of the genus Arcobacter into six genera, emended descriptions of Arcobacter anaerophilus and the genus Arcobacter, and an assessment of genus-level boundaries for Epsilonproteobacteria using in silico genomic comparator tools.</title>
        <authorList>
            <person name="On S.L.W."/>
            <person name="Miller W.G."/>
            <person name="Biggs P."/>
            <person name="Cornelius A."/>
            <person name="Vandamme P."/>
        </authorList>
    </citation>
    <scope>NUCLEOTIDE SEQUENCE [LARGE SCALE GENOMIC DNA]</scope>
    <source>
        <strain evidence="2 3">LMG 26638</strain>
    </source>
</reference>
<reference evidence="2 3" key="2">
    <citation type="submission" date="2019-09" db="EMBL/GenBank/DDBJ databases">
        <title>Complete genome sequencing of four Arcobacter species reveals a diverse suite of mobile elements.</title>
        <authorList>
            <person name="Miller W.G."/>
            <person name="Yee E."/>
            <person name="Bono J.L."/>
        </authorList>
    </citation>
    <scope>NUCLEOTIDE SEQUENCE [LARGE SCALE GENOMIC DNA]</scope>
    <source>
        <strain evidence="2 3">LMG 26638</strain>
    </source>
</reference>
<accession>A0A5C2HEF2</accession>
<proteinExistence type="predicted"/>